<sequence length="87" mass="9940">MGCRNCKATNLIRQKLGRCRQCMIQLTVLSLCSWGAWFYFYLPTPKVVESITLLFAASCFSLLLLAHFVVALALRMKKKNRQQQTAP</sequence>
<protein>
    <recommendedName>
        <fullName evidence="4">DUF3624 domain-containing protein</fullName>
    </recommendedName>
</protein>
<dbReference type="AlphaFoldDB" id="L8J5A4"/>
<name>L8J5A4_9GAMM</name>
<evidence type="ECO:0000256" key="1">
    <source>
        <dbReference type="SAM" id="Phobius"/>
    </source>
</evidence>
<dbReference type="PATRIC" id="fig|1056511.3.peg.3949"/>
<keyword evidence="1" id="KW-1133">Transmembrane helix</keyword>
<dbReference type="RefSeq" id="WP_007469305.1">
    <property type="nucleotide sequence ID" value="NZ_AMZO01000033.1"/>
</dbReference>
<organism evidence="2 3">
    <name type="scientific">Photobacterium marinum</name>
    <dbReference type="NCBI Taxonomy" id="1056511"/>
    <lineage>
        <taxon>Bacteria</taxon>
        <taxon>Pseudomonadati</taxon>
        <taxon>Pseudomonadota</taxon>
        <taxon>Gammaproteobacteria</taxon>
        <taxon>Vibrionales</taxon>
        <taxon>Vibrionaceae</taxon>
        <taxon>Photobacterium</taxon>
    </lineage>
</organism>
<gene>
    <name evidence="2" type="ORF">C942_03025</name>
</gene>
<dbReference type="Proteomes" id="UP000011134">
    <property type="component" value="Unassembled WGS sequence"/>
</dbReference>
<comment type="caution">
    <text evidence="2">The sequence shown here is derived from an EMBL/GenBank/DDBJ whole genome shotgun (WGS) entry which is preliminary data.</text>
</comment>
<keyword evidence="1" id="KW-0812">Transmembrane</keyword>
<proteinExistence type="predicted"/>
<dbReference type="Pfam" id="PF12292">
    <property type="entry name" value="DUF3624"/>
    <property type="match status" value="1"/>
</dbReference>
<keyword evidence="3" id="KW-1185">Reference proteome</keyword>
<reference evidence="2 3" key="1">
    <citation type="submission" date="2012-12" db="EMBL/GenBank/DDBJ databases">
        <title>Genome Assembly of Photobacterium sp. AK15.</title>
        <authorList>
            <person name="Khatri I."/>
            <person name="Vaidya B."/>
            <person name="Srinivas T.N.R."/>
            <person name="Subramanian S."/>
            <person name="Pinnaka A."/>
        </authorList>
    </citation>
    <scope>NUCLEOTIDE SEQUENCE [LARGE SCALE GENOMIC DNA]</scope>
    <source>
        <strain evidence="2 3">AK15</strain>
    </source>
</reference>
<feature type="transmembrane region" description="Helical" evidence="1">
    <location>
        <begin position="53"/>
        <end position="74"/>
    </location>
</feature>
<evidence type="ECO:0000313" key="2">
    <source>
        <dbReference type="EMBL" id="ELR63946.1"/>
    </source>
</evidence>
<evidence type="ECO:0000313" key="3">
    <source>
        <dbReference type="Proteomes" id="UP000011134"/>
    </source>
</evidence>
<evidence type="ECO:0008006" key="4">
    <source>
        <dbReference type="Google" id="ProtNLM"/>
    </source>
</evidence>
<accession>L8J5A4</accession>
<dbReference type="InterPro" id="IPR022072">
    <property type="entry name" value="DUF3624"/>
</dbReference>
<feature type="transmembrane region" description="Helical" evidence="1">
    <location>
        <begin position="22"/>
        <end position="41"/>
    </location>
</feature>
<dbReference type="OrthoDB" id="5589052at2"/>
<dbReference type="EMBL" id="AMZO01000033">
    <property type="protein sequence ID" value="ELR63946.1"/>
    <property type="molecule type" value="Genomic_DNA"/>
</dbReference>
<keyword evidence="1" id="KW-0472">Membrane</keyword>